<comment type="caution">
    <text evidence="1">The sequence shown here is derived from an EMBL/GenBank/DDBJ whole genome shotgun (WGS) entry which is preliminary data.</text>
</comment>
<proteinExistence type="predicted"/>
<evidence type="ECO:0000313" key="2">
    <source>
        <dbReference type="Proteomes" id="UP000770889"/>
    </source>
</evidence>
<dbReference type="Proteomes" id="UP000770889">
    <property type="component" value="Unassembled WGS sequence"/>
</dbReference>
<dbReference type="EMBL" id="JAHHGM010000002">
    <property type="protein sequence ID" value="MBT2988022.1"/>
    <property type="molecule type" value="Genomic_DNA"/>
</dbReference>
<reference evidence="1 2" key="1">
    <citation type="submission" date="2021-05" db="EMBL/GenBank/DDBJ databases">
        <title>Genetic and Functional Diversity in Clade A Lucinid endosymbionts from the Bahamas.</title>
        <authorList>
            <person name="Giani N.M."/>
            <person name="Engel A.S."/>
            <person name="Campbell B.J."/>
        </authorList>
    </citation>
    <scope>NUCLEOTIDE SEQUENCE [LARGE SCALE GENOMIC DNA]</scope>
    <source>
        <strain evidence="1">LUC16012Gg_MoonRockCtena</strain>
    </source>
</reference>
<protein>
    <submittedName>
        <fullName evidence="1">Uncharacterized protein</fullName>
    </submittedName>
</protein>
<organism evidence="1 2">
    <name type="scientific">Candidatus Thiodiazotropha taylori</name>
    <dbReference type="NCBI Taxonomy" id="2792791"/>
    <lineage>
        <taxon>Bacteria</taxon>
        <taxon>Pseudomonadati</taxon>
        <taxon>Pseudomonadota</taxon>
        <taxon>Gammaproteobacteria</taxon>
        <taxon>Chromatiales</taxon>
        <taxon>Sedimenticolaceae</taxon>
        <taxon>Candidatus Thiodiazotropha</taxon>
    </lineage>
</organism>
<evidence type="ECO:0000313" key="1">
    <source>
        <dbReference type="EMBL" id="MBT2988022.1"/>
    </source>
</evidence>
<name>A0A944QSG9_9GAMM</name>
<gene>
    <name evidence="1" type="ORF">KME65_03570</name>
</gene>
<accession>A0A944QSG9</accession>
<dbReference type="AlphaFoldDB" id="A0A944QSG9"/>
<sequence length="72" mass="8236">MCAPEKIIAGIGKVYRLKRRNGSDGQLFTLDAFHEPYWYECQKWNDPGAVADFLVKFGIAADHETAFEMIRV</sequence>